<dbReference type="InterPro" id="IPR036719">
    <property type="entry name" value="Neuro-gated_channel_TM_sf"/>
</dbReference>
<keyword evidence="1" id="KW-1133">Transmembrane helix</keyword>
<evidence type="ECO:0000313" key="4">
    <source>
        <dbReference type="RefSeq" id="XP_014670134.1"/>
    </source>
</evidence>
<organism evidence="3 4">
    <name type="scientific">Priapulus caudatus</name>
    <name type="common">Priapulid worm</name>
    <dbReference type="NCBI Taxonomy" id="37621"/>
    <lineage>
        <taxon>Eukaryota</taxon>
        <taxon>Metazoa</taxon>
        <taxon>Ecdysozoa</taxon>
        <taxon>Scalidophora</taxon>
        <taxon>Priapulida</taxon>
        <taxon>Priapulimorpha</taxon>
        <taxon>Priapulimorphida</taxon>
        <taxon>Priapulidae</taxon>
        <taxon>Priapulus</taxon>
    </lineage>
</organism>
<evidence type="ECO:0000256" key="1">
    <source>
        <dbReference type="SAM" id="Phobius"/>
    </source>
</evidence>
<feature type="transmembrane region" description="Helical" evidence="1">
    <location>
        <begin position="149"/>
        <end position="169"/>
    </location>
</feature>
<reference evidence="4" key="1">
    <citation type="submission" date="2025-08" db="UniProtKB">
        <authorList>
            <consortium name="RefSeq"/>
        </authorList>
    </citation>
    <scope>IDENTIFICATION</scope>
</reference>
<sequence length="174" mass="19036">VRKILLEWLPRLLRMSRPIDRAHAKQLMINAKLRELELKERCSRSLLANVLDIDDDFKVGNNSSSSSLGNSCSRAAPTSGGGGYDADNNLHGVPGGGGGVGGSGGGGTRSELTYILREMRYITDYMRQDDSNRLLSNDWKFAAMVVDRICLWLFTIYTAVSSIAVVSHAPNLFS</sequence>
<dbReference type="Pfam" id="PF02932">
    <property type="entry name" value="Neur_chan_memb"/>
    <property type="match status" value="1"/>
</dbReference>
<dbReference type="InterPro" id="IPR038050">
    <property type="entry name" value="Neuro_actylchol_rec"/>
</dbReference>
<evidence type="ECO:0000313" key="3">
    <source>
        <dbReference type="Proteomes" id="UP000695022"/>
    </source>
</evidence>
<evidence type="ECO:0000259" key="2">
    <source>
        <dbReference type="Pfam" id="PF02932"/>
    </source>
</evidence>
<protein>
    <submittedName>
        <fullName evidence="4">Acetylcholine receptor subunit alpha-type acr-16-like</fullName>
    </submittedName>
</protein>
<feature type="domain" description="Neurotransmitter-gated ion-channel transmembrane" evidence="2">
    <location>
        <begin position="1"/>
        <end position="164"/>
    </location>
</feature>
<dbReference type="SUPFAM" id="SSF90112">
    <property type="entry name" value="Neurotransmitter-gated ion-channel transmembrane pore"/>
    <property type="match status" value="1"/>
</dbReference>
<dbReference type="RefSeq" id="XP_014670134.1">
    <property type="nucleotide sequence ID" value="XM_014814648.1"/>
</dbReference>
<name>A0ABM1ED63_PRICU</name>
<feature type="non-terminal residue" evidence="4">
    <location>
        <position position="1"/>
    </location>
</feature>
<gene>
    <name evidence="4" type="primary">LOC106811111</name>
</gene>
<keyword evidence="3" id="KW-1185">Reference proteome</keyword>
<keyword evidence="1" id="KW-0812">Transmembrane</keyword>
<proteinExistence type="predicted"/>
<dbReference type="GeneID" id="106811111"/>
<dbReference type="Proteomes" id="UP000695022">
    <property type="component" value="Unplaced"/>
</dbReference>
<dbReference type="Gene3D" id="1.20.58.390">
    <property type="entry name" value="Neurotransmitter-gated ion-channel transmembrane domain"/>
    <property type="match status" value="1"/>
</dbReference>
<accession>A0ABM1ED63</accession>
<keyword evidence="1" id="KW-0472">Membrane</keyword>
<dbReference type="InterPro" id="IPR006029">
    <property type="entry name" value="Neurotrans-gated_channel_TM"/>
</dbReference>